<name>A0AA36EB77_LACSI</name>
<evidence type="ECO:0000313" key="2">
    <source>
        <dbReference type="EMBL" id="CAI9289869.1"/>
    </source>
</evidence>
<feature type="compositionally biased region" description="Acidic residues" evidence="1">
    <location>
        <begin position="61"/>
        <end position="72"/>
    </location>
</feature>
<dbReference type="Proteomes" id="UP001177003">
    <property type="component" value="Chromosome 6"/>
</dbReference>
<evidence type="ECO:0000256" key="1">
    <source>
        <dbReference type="SAM" id="MobiDB-lite"/>
    </source>
</evidence>
<evidence type="ECO:0000313" key="3">
    <source>
        <dbReference type="Proteomes" id="UP001177003"/>
    </source>
</evidence>
<protein>
    <submittedName>
        <fullName evidence="2">Uncharacterized protein</fullName>
    </submittedName>
</protein>
<dbReference type="AlphaFoldDB" id="A0AA36EB77"/>
<gene>
    <name evidence="2" type="ORF">LSALG_LOCUS29088</name>
</gene>
<accession>A0AA36EB77</accession>
<dbReference type="EMBL" id="OX465082">
    <property type="protein sequence ID" value="CAI9289869.1"/>
    <property type="molecule type" value="Genomic_DNA"/>
</dbReference>
<reference evidence="2" key="1">
    <citation type="submission" date="2023-04" db="EMBL/GenBank/DDBJ databases">
        <authorList>
            <person name="Vijverberg K."/>
            <person name="Xiong W."/>
            <person name="Schranz E."/>
        </authorList>
    </citation>
    <scope>NUCLEOTIDE SEQUENCE</scope>
</reference>
<organism evidence="2 3">
    <name type="scientific">Lactuca saligna</name>
    <name type="common">Willowleaf lettuce</name>
    <dbReference type="NCBI Taxonomy" id="75948"/>
    <lineage>
        <taxon>Eukaryota</taxon>
        <taxon>Viridiplantae</taxon>
        <taxon>Streptophyta</taxon>
        <taxon>Embryophyta</taxon>
        <taxon>Tracheophyta</taxon>
        <taxon>Spermatophyta</taxon>
        <taxon>Magnoliopsida</taxon>
        <taxon>eudicotyledons</taxon>
        <taxon>Gunneridae</taxon>
        <taxon>Pentapetalae</taxon>
        <taxon>asterids</taxon>
        <taxon>campanulids</taxon>
        <taxon>Asterales</taxon>
        <taxon>Asteraceae</taxon>
        <taxon>Cichorioideae</taxon>
        <taxon>Cichorieae</taxon>
        <taxon>Lactucinae</taxon>
        <taxon>Lactuca</taxon>
    </lineage>
</organism>
<keyword evidence="3" id="KW-1185">Reference proteome</keyword>
<feature type="region of interest" description="Disordered" evidence="1">
    <location>
        <begin position="61"/>
        <end position="106"/>
    </location>
</feature>
<feature type="compositionally biased region" description="Polar residues" evidence="1">
    <location>
        <begin position="89"/>
        <end position="106"/>
    </location>
</feature>
<sequence length="167" mass="19507">MGVLGSMRMFRVKDGNHNWTVGQNHNPRLLITPENREIHALRHPNNFTDWQITPYIFPDSFSEEEDEEDGYNDESGKAAPQNSPPMGGASSSHQAGHPSYHQQYMDQFQSIHTRLDTYNQDLTSLTRSFSSFTTQYTRDQECQRKDVEEFWAWTRNSDYYPYPPPPQ</sequence>
<proteinExistence type="predicted"/>